<dbReference type="InterPro" id="IPR007569">
    <property type="entry name" value="DUF559"/>
</dbReference>
<name>A0A1M5S0R5_9ACTN</name>
<organism evidence="8 9">
    <name type="scientific">Jatrophihabitans endophyticus</name>
    <dbReference type="NCBI Taxonomy" id="1206085"/>
    <lineage>
        <taxon>Bacteria</taxon>
        <taxon>Bacillati</taxon>
        <taxon>Actinomycetota</taxon>
        <taxon>Actinomycetes</taxon>
        <taxon>Jatrophihabitantales</taxon>
        <taxon>Jatrophihabitantaceae</taxon>
        <taxon>Jatrophihabitans</taxon>
    </lineage>
</organism>
<dbReference type="CDD" id="cd00221">
    <property type="entry name" value="Vsr"/>
    <property type="match status" value="1"/>
</dbReference>
<evidence type="ECO:0000256" key="1">
    <source>
        <dbReference type="ARBA" id="ARBA00022722"/>
    </source>
</evidence>
<keyword evidence="4" id="KW-0378">Hydrolase</keyword>
<keyword evidence="3" id="KW-0227">DNA damage</keyword>
<keyword evidence="1" id="KW-0540">Nuclease</keyword>
<dbReference type="Proteomes" id="UP000186132">
    <property type="component" value="Unassembled WGS sequence"/>
</dbReference>
<reference evidence="9" key="1">
    <citation type="submission" date="2016-11" db="EMBL/GenBank/DDBJ databases">
        <authorList>
            <person name="Varghese N."/>
            <person name="Submissions S."/>
        </authorList>
    </citation>
    <scope>NUCLEOTIDE SEQUENCE [LARGE SCALE GENOMIC DNA]</scope>
    <source>
        <strain evidence="9">DSM 45627</strain>
    </source>
</reference>
<gene>
    <name evidence="8" type="ORF">SAMN05443575_3704</name>
</gene>
<dbReference type="InterPro" id="IPR004603">
    <property type="entry name" value="DNA_mismatch_endonuc_vsr"/>
</dbReference>
<keyword evidence="9" id="KW-1185">Reference proteome</keyword>
<evidence type="ECO:0000313" key="8">
    <source>
        <dbReference type="EMBL" id="SHH31918.1"/>
    </source>
</evidence>
<dbReference type="GO" id="GO:0004519">
    <property type="term" value="F:endonuclease activity"/>
    <property type="evidence" value="ECO:0007669"/>
    <property type="project" value="UniProtKB-KW"/>
</dbReference>
<evidence type="ECO:0000256" key="2">
    <source>
        <dbReference type="ARBA" id="ARBA00022759"/>
    </source>
</evidence>
<dbReference type="SUPFAM" id="SSF52980">
    <property type="entry name" value="Restriction endonuclease-like"/>
    <property type="match status" value="1"/>
</dbReference>
<protein>
    <submittedName>
        <fullName evidence="8">T/G mismatch-specific endonuclease</fullName>
    </submittedName>
</protein>
<accession>A0A1M5S0R5</accession>
<evidence type="ECO:0000256" key="6">
    <source>
        <dbReference type="ARBA" id="ARBA00029466"/>
    </source>
</evidence>
<dbReference type="GO" id="GO:0016787">
    <property type="term" value="F:hydrolase activity"/>
    <property type="evidence" value="ECO:0007669"/>
    <property type="project" value="UniProtKB-KW"/>
</dbReference>
<dbReference type="Gene3D" id="3.40.960.10">
    <property type="entry name" value="VSR Endonuclease"/>
    <property type="match status" value="1"/>
</dbReference>
<dbReference type="InterPro" id="IPR011335">
    <property type="entry name" value="Restrct_endonuc-II-like"/>
</dbReference>
<dbReference type="Pfam" id="PF03852">
    <property type="entry name" value="Vsr"/>
    <property type="match status" value="1"/>
</dbReference>
<dbReference type="NCBIfam" id="TIGR00632">
    <property type="entry name" value="vsr"/>
    <property type="match status" value="1"/>
</dbReference>
<evidence type="ECO:0000313" key="9">
    <source>
        <dbReference type="Proteomes" id="UP000186132"/>
    </source>
</evidence>
<evidence type="ECO:0000256" key="3">
    <source>
        <dbReference type="ARBA" id="ARBA00022763"/>
    </source>
</evidence>
<keyword evidence="2 8" id="KW-0255">Endonuclease</keyword>
<sequence>MQGNRGRDTRAELAVRRLVHAQGLRYRVNARPEADLRRTADLLFTRLKVAVFVDGCYWHGCPAHFTLPVTNVDYWSSKIARNRARDKETTDVLQGRGWRVLRFWEHETPESVAQRIGEAVRARRVAVRP</sequence>
<dbReference type="Pfam" id="PF04480">
    <property type="entry name" value="DUF559"/>
    <property type="match status" value="1"/>
</dbReference>
<comment type="similarity">
    <text evidence="6">Belongs to the Vsr family.</text>
</comment>
<keyword evidence="5" id="KW-0234">DNA repair</keyword>
<dbReference type="STRING" id="1206085.SAMN05443575_3704"/>
<evidence type="ECO:0000256" key="4">
    <source>
        <dbReference type="ARBA" id="ARBA00022801"/>
    </source>
</evidence>
<proteinExistence type="inferred from homology"/>
<evidence type="ECO:0000259" key="7">
    <source>
        <dbReference type="Pfam" id="PF04480"/>
    </source>
</evidence>
<dbReference type="GO" id="GO:0006298">
    <property type="term" value="P:mismatch repair"/>
    <property type="evidence" value="ECO:0007669"/>
    <property type="project" value="InterPro"/>
</dbReference>
<dbReference type="EMBL" id="FQVU01000005">
    <property type="protein sequence ID" value="SHH31918.1"/>
    <property type="molecule type" value="Genomic_DNA"/>
</dbReference>
<dbReference type="AlphaFoldDB" id="A0A1M5S0R5"/>
<feature type="domain" description="DUF559" evidence="7">
    <location>
        <begin position="80"/>
        <end position="117"/>
    </location>
</feature>
<evidence type="ECO:0000256" key="5">
    <source>
        <dbReference type="ARBA" id="ARBA00023204"/>
    </source>
</evidence>